<evidence type="ECO:0000256" key="2">
    <source>
        <dbReference type="SAM" id="SignalP"/>
    </source>
</evidence>
<evidence type="ECO:0000313" key="3">
    <source>
        <dbReference type="EMBL" id="KIU26626.1"/>
    </source>
</evidence>
<proteinExistence type="predicted"/>
<dbReference type="PATRIC" id="fig|1549858.7.peg.2647"/>
<gene>
    <name evidence="3" type="ORF">SR41_13435</name>
</gene>
<dbReference type="EMBL" id="JXTP01000068">
    <property type="protein sequence ID" value="KIU26626.1"/>
    <property type="molecule type" value="Genomic_DNA"/>
</dbReference>
<feature type="signal peptide" evidence="2">
    <location>
        <begin position="1"/>
        <end position="18"/>
    </location>
</feature>
<comment type="caution">
    <text evidence="3">The sequence shown here is derived from an EMBL/GenBank/DDBJ whole genome shotgun (WGS) entry which is preliminary data.</text>
</comment>
<evidence type="ECO:0000313" key="4">
    <source>
        <dbReference type="Proteomes" id="UP000033203"/>
    </source>
</evidence>
<name>A0A0D1MGA7_9SPHN</name>
<accession>A0A0D1MGA7</accession>
<dbReference type="Proteomes" id="UP000033203">
    <property type="component" value="Unassembled WGS sequence"/>
</dbReference>
<sequence length="168" mass="17660">MRAFIATAFMLTAGPALAQEFTQGAQPAAQPPAQTVSTKPALPGAPKPVVIQAPGEVAKRAPINGVLVLYGNERCPTNSDGQEIVVCERRSAREQYRVPKELREFQVTPQNESWAARAQGTLDAGVGANSTGSCSTVGAGGQTGCFLQSARAARKENQARKAEEARVP</sequence>
<feature type="compositionally biased region" description="Low complexity" evidence="1">
    <location>
        <begin position="25"/>
        <end position="34"/>
    </location>
</feature>
<evidence type="ECO:0000256" key="1">
    <source>
        <dbReference type="SAM" id="MobiDB-lite"/>
    </source>
</evidence>
<protein>
    <submittedName>
        <fullName evidence="3">Uncharacterized protein</fullName>
    </submittedName>
</protein>
<feature type="region of interest" description="Disordered" evidence="1">
    <location>
        <begin position="22"/>
        <end position="41"/>
    </location>
</feature>
<dbReference type="AlphaFoldDB" id="A0A0D1MGA7"/>
<keyword evidence="2" id="KW-0732">Signal</keyword>
<feature type="chain" id="PRO_5002233609" evidence="2">
    <location>
        <begin position="19"/>
        <end position="168"/>
    </location>
</feature>
<reference evidence="3 4" key="1">
    <citation type="submission" date="2015-01" db="EMBL/GenBank/DDBJ databases">
        <title>Genome of Sphingomonas taxi strain 30a.</title>
        <authorList>
            <person name="Eevers N."/>
            <person name="Van Hamme J."/>
            <person name="Bottos E."/>
            <person name="Weyens N."/>
            <person name="Vangronsveld J."/>
        </authorList>
    </citation>
    <scope>NUCLEOTIDE SEQUENCE [LARGE SCALE GENOMIC DNA]</scope>
    <source>
        <strain evidence="3 4">30a</strain>
    </source>
</reference>
<organism evidence="3 4">
    <name type="scientific">Sphingomonas melonis</name>
    <dbReference type="NCBI Taxonomy" id="152682"/>
    <lineage>
        <taxon>Bacteria</taxon>
        <taxon>Pseudomonadati</taxon>
        <taxon>Pseudomonadota</taxon>
        <taxon>Alphaproteobacteria</taxon>
        <taxon>Sphingomonadales</taxon>
        <taxon>Sphingomonadaceae</taxon>
        <taxon>Sphingomonas</taxon>
    </lineage>
</organism>